<evidence type="ECO:0000313" key="2">
    <source>
        <dbReference type="Proteomes" id="UP001146670"/>
    </source>
</evidence>
<keyword evidence="2" id="KW-1185">Reference proteome</keyword>
<comment type="caution">
    <text evidence="1">The sequence shown here is derived from an EMBL/GenBank/DDBJ whole genome shotgun (WGS) entry which is preliminary data.</text>
</comment>
<accession>A0A9X3FN92</accession>
<name>A0A9X3FN92_9LACT</name>
<evidence type="ECO:0000313" key="1">
    <source>
        <dbReference type="EMBL" id="MCZ0725838.1"/>
    </source>
</evidence>
<sequence length="64" mass="7815">MRYSKEYLQSHFDTQNIPYDDDDIRRVQMILDFISEGEEKLDQFDNIQSTKIFLRNNMEVIDHD</sequence>
<dbReference type="RefSeq" id="WP_268752147.1">
    <property type="nucleotide sequence ID" value="NZ_JAPRFQ010000001.1"/>
</dbReference>
<dbReference type="EMBL" id="JAPRFR010000001">
    <property type="protein sequence ID" value="MCZ0725838.1"/>
    <property type="molecule type" value="Genomic_DNA"/>
</dbReference>
<reference evidence="1" key="1">
    <citation type="submission" date="2022-12" db="EMBL/GenBank/DDBJ databases">
        <title>Description and comparative metabolic analysis of Aerococcus sp. nov., isolated from the feces of a pig.</title>
        <authorList>
            <person name="Chang Y.-H."/>
        </authorList>
    </citation>
    <scope>NUCLEOTIDE SEQUENCE</scope>
    <source>
        <strain evidence="1">YH-aer222</strain>
    </source>
</reference>
<protein>
    <submittedName>
        <fullName evidence="1">Uncharacterized protein</fullName>
    </submittedName>
</protein>
<dbReference type="AlphaFoldDB" id="A0A9X3FN92"/>
<proteinExistence type="predicted"/>
<gene>
    <name evidence="1" type="ORF">OW157_04535</name>
</gene>
<organism evidence="1 2">
    <name type="scientific">Aerococcus kribbianus</name>
    <dbReference type="NCBI Taxonomy" id="2999064"/>
    <lineage>
        <taxon>Bacteria</taxon>
        <taxon>Bacillati</taxon>
        <taxon>Bacillota</taxon>
        <taxon>Bacilli</taxon>
        <taxon>Lactobacillales</taxon>
        <taxon>Aerococcaceae</taxon>
        <taxon>Aerococcus</taxon>
    </lineage>
</organism>
<dbReference type="Proteomes" id="UP001146670">
    <property type="component" value="Unassembled WGS sequence"/>
</dbReference>